<reference evidence="2" key="1">
    <citation type="submission" date="2020-10" db="EMBL/GenBank/DDBJ databases">
        <authorList>
            <person name="Gilroy R."/>
        </authorList>
    </citation>
    <scope>NUCLEOTIDE SEQUENCE</scope>
    <source>
        <strain evidence="2">CHK180-2868</strain>
    </source>
</reference>
<dbReference type="Pfam" id="PF03806">
    <property type="entry name" value="ABG_transport"/>
    <property type="match status" value="1"/>
</dbReference>
<name>A0A9D1D3Z9_9FIRM</name>
<dbReference type="PANTHER" id="PTHR30282:SF0">
    <property type="entry name" value="P-AMINOBENZOYL-GLUTAMATE TRANSPORT PROTEIN"/>
    <property type="match status" value="1"/>
</dbReference>
<accession>A0A9D1D3Z9</accession>
<feature type="transmembrane region" description="Helical" evidence="1">
    <location>
        <begin position="220"/>
        <end position="243"/>
    </location>
</feature>
<feature type="transmembrane region" description="Helical" evidence="1">
    <location>
        <begin position="348"/>
        <end position="370"/>
    </location>
</feature>
<feature type="transmembrane region" description="Helical" evidence="1">
    <location>
        <begin position="133"/>
        <end position="164"/>
    </location>
</feature>
<dbReference type="Proteomes" id="UP000824250">
    <property type="component" value="Unassembled WGS sequence"/>
</dbReference>
<sequence>MAERKAKHTGNGFIKFAKTIEKVGNKLPHPFYLFLFLIGVVLVVSFICSMLGVSVTYTSAAQDGTMKEATAAVVNMLSKEELQSWLANFIQAFTDSPNLTSVLIITMCVAICDESNFFKVGLRKLLSNAPNGMVTFVLAMVGVCSNICSDGGTILVVMLGAIVYQAIGRNPWIGIVVGYGSAGAGYMGNLLPSVGDVVVSSITNGVSEPLGYTVNPMVNYFFQASACIVLAFVTTILTEKVLVPLYGDTDRSRKTGGSREALSLTKEENRGMKFAGYGALAFVAVMLIFCVPKNGFLRSAEGELLPSSPLMSGLVPIISIFFVILGVCYGIGAGVIKSKNDIPKMMTNGVKSVSSLVLILFVVSEMLYVFNRSNLATVISVSGERFLQSIHFTGLPLMIAFIVVIAVTNLFMYSASAKWMILAPIFVPMFLNLGIDPAVTQCLYRIGDSCTNNLTPLNAAIVFAISMMNQYRIPEINQEEAGMGTLLSGQMVFSIVYLIVLVAMFVVFYYCGLPLGLGG</sequence>
<feature type="transmembrane region" description="Helical" evidence="1">
    <location>
        <begin position="314"/>
        <end position="336"/>
    </location>
</feature>
<feature type="transmembrane region" description="Helical" evidence="1">
    <location>
        <begin position="274"/>
        <end position="294"/>
    </location>
</feature>
<organism evidence="2 3">
    <name type="scientific">Candidatus Copromonas faecavium</name>
    <name type="common">nom. illeg.</name>
    <dbReference type="NCBI Taxonomy" id="2840740"/>
    <lineage>
        <taxon>Bacteria</taxon>
        <taxon>Bacillati</taxon>
        <taxon>Bacillota</taxon>
        <taxon>Clostridia</taxon>
        <taxon>Lachnospirales</taxon>
        <taxon>Lachnospiraceae</taxon>
        <taxon>Candidatus Copromonas (nom. illeg.)</taxon>
    </lineage>
</organism>
<evidence type="ECO:0000256" key="1">
    <source>
        <dbReference type="SAM" id="Phobius"/>
    </source>
</evidence>
<protein>
    <submittedName>
        <fullName evidence="2">AbgT family transporter</fullName>
    </submittedName>
</protein>
<dbReference type="GO" id="GO:1902604">
    <property type="term" value="P:p-aminobenzoyl-glutamate transmembrane transport"/>
    <property type="evidence" value="ECO:0007669"/>
    <property type="project" value="InterPro"/>
</dbReference>
<dbReference type="GO" id="GO:0015558">
    <property type="term" value="F:secondary active p-aminobenzoyl-glutamate transmembrane transporter activity"/>
    <property type="evidence" value="ECO:0007669"/>
    <property type="project" value="InterPro"/>
</dbReference>
<dbReference type="EMBL" id="DVGC01000006">
    <property type="protein sequence ID" value="HIR04621.1"/>
    <property type="molecule type" value="Genomic_DNA"/>
</dbReference>
<feature type="transmembrane region" description="Helical" evidence="1">
    <location>
        <begin position="31"/>
        <end position="57"/>
    </location>
</feature>
<dbReference type="InterPro" id="IPR004697">
    <property type="entry name" value="AbgT"/>
</dbReference>
<keyword evidence="1" id="KW-0472">Membrane</keyword>
<keyword evidence="1" id="KW-1133">Transmembrane helix</keyword>
<comment type="caution">
    <text evidence="2">The sequence shown here is derived from an EMBL/GenBank/DDBJ whole genome shotgun (WGS) entry which is preliminary data.</text>
</comment>
<dbReference type="AlphaFoldDB" id="A0A9D1D3Z9"/>
<evidence type="ECO:0000313" key="2">
    <source>
        <dbReference type="EMBL" id="HIR04621.1"/>
    </source>
</evidence>
<feature type="transmembrane region" description="Helical" evidence="1">
    <location>
        <begin position="491"/>
        <end position="510"/>
    </location>
</feature>
<gene>
    <name evidence="2" type="ORF">IAB28_01450</name>
</gene>
<feature type="transmembrane region" description="Helical" evidence="1">
    <location>
        <begin position="390"/>
        <end position="412"/>
    </location>
</feature>
<dbReference type="PANTHER" id="PTHR30282">
    <property type="entry name" value="P-AMINOBENZOYL GLUTAMATE TRANSPORTER"/>
    <property type="match status" value="1"/>
</dbReference>
<keyword evidence="1" id="KW-0812">Transmembrane</keyword>
<reference evidence="2" key="2">
    <citation type="journal article" date="2021" name="PeerJ">
        <title>Extensive microbial diversity within the chicken gut microbiome revealed by metagenomics and culture.</title>
        <authorList>
            <person name="Gilroy R."/>
            <person name="Ravi A."/>
            <person name="Getino M."/>
            <person name="Pursley I."/>
            <person name="Horton D.L."/>
            <person name="Alikhan N.F."/>
            <person name="Baker D."/>
            <person name="Gharbi K."/>
            <person name="Hall N."/>
            <person name="Watson M."/>
            <person name="Adriaenssens E.M."/>
            <person name="Foster-Nyarko E."/>
            <person name="Jarju S."/>
            <person name="Secka A."/>
            <person name="Antonio M."/>
            <person name="Oren A."/>
            <person name="Chaudhuri R.R."/>
            <person name="La Ragione R."/>
            <person name="Hildebrand F."/>
            <person name="Pallen M.J."/>
        </authorList>
    </citation>
    <scope>NUCLEOTIDE SEQUENCE</scope>
    <source>
        <strain evidence="2">CHK180-2868</strain>
    </source>
</reference>
<feature type="transmembrane region" description="Helical" evidence="1">
    <location>
        <begin position="419"/>
        <end position="435"/>
    </location>
</feature>
<proteinExistence type="predicted"/>
<evidence type="ECO:0000313" key="3">
    <source>
        <dbReference type="Proteomes" id="UP000824250"/>
    </source>
</evidence>